<evidence type="ECO:0000313" key="3">
    <source>
        <dbReference type="Proteomes" id="UP000598146"/>
    </source>
</evidence>
<evidence type="ECO:0000313" key="2">
    <source>
        <dbReference type="EMBL" id="MBG0565563.1"/>
    </source>
</evidence>
<dbReference type="EMBL" id="JADQTO010000015">
    <property type="protein sequence ID" value="MBG0565563.1"/>
    <property type="molecule type" value="Genomic_DNA"/>
</dbReference>
<dbReference type="Gene3D" id="1.10.260.40">
    <property type="entry name" value="lambda repressor-like DNA-binding domains"/>
    <property type="match status" value="1"/>
</dbReference>
<name>A0A931CG90_9ACTN</name>
<feature type="domain" description="HTH cro/C1-type" evidence="1">
    <location>
        <begin position="75"/>
        <end position="110"/>
    </location>
</feature>
<dbReference type="InterPro" id="IPR001387">
    <property type="entry name" value="Cro/C1-type_HTH"/>
</dbReference>
<dbReference type="AlphaFoldDB" id="A0A931CG90"/>
<dbReference type="RefSeq" id="WP_196417331.1">
    <property type="nucleotide sequence ID" value="NZ_JADQTO010000015.1"/>
</dbReference>
<keyword evidence="3" id="KW-1185">Reference proteome</keyword>
<dbReference type="GO" id="GO:0003677">
    <property type="term" value="F:DNA binding"/>
    <property type="evidence" value="ECO:0007669"/>
    <property type="project" value="InterPro"/>
</dbReference>
<sequence>MHVGGVVASNQTDPVGRDLPLLETLADKLEFLFDRVRPGAEELGPNEAAGRRYTTKEIATKINEAATRDGTGVTISAAYVGEMRRGITTDPRTSHVQALARAFGVDPAFFLDSQVTRRVQEQIDLLNELRQMKVQQVALRRVLRQQGLSDDSARLIEQLVDRCRQLEGLDDGPSI</sequence>
<proteinExistence type="predicted"/>
<dbReference type="Proteomes" id="UP000598146">
    <property type="component" value="Unassembled WGS sequence"/>
</dbReference>
<protein>
    <recommendedName>
        <fullName evidence="1">HTH cro/C1-type domain-containing protein</fullName>
    </recommendedName>
</protein>
<evidence type="ECO:0000259" key="1">
    <source>
        <dbReference type="PROSITE" id="PS50943"/>
    </source>
</evidence>
<accession>A0A931CG90</accession>
<dbReference type="PROSITE" id="PS50943">
    <property type="entry name" value="HTH_CROC1"/>
    <property type="match status" value="1"/>
</dbReference>
<reference evidence="2" key="1">
    <citation type="submission" date="2020-11" db="EMBL/GenBank/DDBJ databases">
        <title>Isolation and identification of active actinomycetes.</title>
        <authorList>
            <person name="Sun X."/>
        </authorList>
    </citation>
    <scope>NUCLEOTIDE SEQUENCE</scope>
    <source>
        <strain evidence="2">NEAU-A11</strain>
    </source>
</reference>
<dbReference type="InterPro" id="IPR010982">
    <property type="entry name" value="Lambda_DNA-bd_dom_sf"/>
</dbReference>
<gene>
    <name evidence="2" type="ORF">I4J89_29340</name>
</gene>
<comment type="caution">
    <text evidence="2">The sequence shown here is derived from an EMBL/GenBank/DDBJ whole genome shotgun (WGS) entry which is preliminary data.</text>
</comment>
<organism evidence="2 3">
    <name type="scientific">Actinoplanes aureus</name>
    <dbReference type="NCBI Taxonomy" id="2792083"/>
    <lineage>
        <taxon>Bacteria</taxon>
        <taxon>Bacillati</taxon>
        <taxon>Actinomycetota</taxon>
        <taxon>Actinomycetes</taxon>
        <taxon>Micromonosporales</taxon>
        <taxon>Micromonosporaceae</taxon>
        <taxon>Actinoplanes</taxon>
    </lineage>
</organism>